<dbReference type="Gene3D" id="3.20.20.70">
    <property type="entry name" value="Aldolase class I"/>
    <property type="match status" value="1"/>
</dbReference>
<dbReference type="EMBL" id="DWVS01000067">
    <property type="protein sequence ID" value="HJC86947.1"/>
    <property type="molecule type" value="Genomic_DNA"/>
</dbReference>
<keyword evidence="3" id="KW-0326">Glycosidase</keyword>
<dbReference type="PANTHER" id="PTHR11452">
    <property type="entry name" value="ALPHA-GALACTOSIDASE/ALPHA-N-ACETYLGALACTOSAMINIDASE"/>
    <property type="match status" value="1"/>
</dbReference>
<comment type="caution">
    <text evidence="4">The sequence shown here is derived from an EMBL/GenBank/DDBJ whole genome shotgun (WGS) entry which is preliminary data.</text>
</comment>
<evidence type="ECO:0000256" key="3">
    <source>
        <dbReference type="ARBA" id="ARBA00023295"/>
    </source>
</evidence>
<dbReference type="InterPro" id="IPR002241">
    <property type="entry name" value="Glyco_hydro_27"/>
</dbReference>
<dbReference type="InterPro" id="IPR013785">
    <property type="entry name" value="Aldolase_TIM"/>
</dbReference>
<dbReference type="Proteomes" id="UP000823922">
    <property type="component" value="Unassembled WGS sequence"/>
</dbReference>
<protein>
    <recommendedName>
        <fullName evidence="6">Alpha-galactosidase</fullName>
    </recommendedName>
</protein>
<sequence length="643" mass="72579">MAGWIYTENGFWELEAEGKRILKAYARAESTDGRCVDTRTARLEERTQEDGMQTLRFFGEEGLILTERLSVTPGGMAWADCTLQEADGTEAASRLLTPLVFSAPDAKEGIPAPAIWKNLWIRMLCVPYDNTMWLRYEALPLKAGRRSYDLSVIYSEDSREGILVGALDFDCWKNGIVCSATDANTLEARCGMADEGTHDTQPHGILRGAQVSSSRFGVLYGADYRKLLEAYGDFLSAERPPLKWEQGVPFGFNSWAGLAFRLNEERYENSGEFVRTELMPGGYENQGTTYVNLDAGWNVMSPERLAAQADRLHQAGQKAGIYDAPFAFFGRDPEEEIPGVPGHFYKEILLRDEKGRFLPRVDGAIPYDVTHPLWERMTRYKFERFVRWNYDYVKVDFMTHGGMEGCHSDRTISTGRQAINRAYAFLDDLLDEKKIGRPFFISLSIAPIFPYGYGHARRVSCDAFGTAQDVEYELNSHTYGWWLNGRLYQYNDPDHIVLLKSFGMEKDNTEGEARARYTTAVIGGTVMMLSDDYERPEARERAKKLACNPAVNRIAASQIAFLPVESAEGSASRAYTAVVNGKTCVALFHWEDRKETVILDAARAGLKRDTAYTDLWSGRTFRSENGLLHWEIDGCDALLLQEC</sequence>
<comment type="similarity">
    <text evidence="1">Belongs to the glycosyl hydrolase 27 family.</text>
</comment>
<evidence type="ECO:0000313" key="5">
    <source>
        <dbReference type="Proteomes" id="UP000823922"/>
    </source>
</evidence>
<evidence type="ECO:0008006" key="6">
    <source>
        <dbReference type="Google" id="ProtNLM"/>
    </source>
</evidence>
<reference evidence="4" key="2">
    <citation type="submission" date="2021-04" db="EMBL/GenBank/DDBJ databases">
        <authorList>
            <person name="Gilroy R."/>
        </authorList>
    </citation>
    <scope>NUCLEOTIDE SEQUENCE</scope>
    <source>
        <strain evidence="4">ChiBcec1-1630</strain>
    </source>
</reference>
<evidence type="ECO:0000256" key="2">
    <source>
        <dbReference type="ARBA" id="ARBA00022801"/>
    </source>
</evidence>
<proteinExistence type="inferred from homology"/>
<name>A0A9D2QJ11_9FIRM</name>
<gene>
    <name evidence="4" type="ORF">H9926_02900</name>
</gene>
<dbReference type="GO" id="GO:0005975">
    <property type="term" value="P:carbohydrate metabolic process"/>
    <property type="evidence" value="ECO:0007669"/>
    <property type="project" value="InterPro"/>
</dbReference>
<evidence type="ECO:0000256" key="1">
    <source>
        <dbReference type="ARBA" id="ARBA00009743"/>
    </source>
</evidence>
<dbReference type="PANTHER" id="PTHR11452:SF75">
    <property type="entry name" value="ALPHA-GALACTOSIDASE MEL1"/>
    <property type="match status" value="1"/>
</dbReference>
<reference evidence="4" key="1">
    <citation type="journal article" date="2021" name="PeerJ">
        <title>Extensive microbial diversity within the chicken gut microbiome revealed by metagenomics and culture.</title>
        <authorList>
            <person name="Gilroy R."/>
            <person name="Ravi A."/>
            <person name="Getino M."/>
            <person name="Pursley I."/>
            <person name="Horton D.L."/>
            <person name="Alikhan N.F."/>
            <person name="Baker D."/>
            <person name="Gharbi K."/>
            <person name="Hall N."/>
            <person name="Watson M."/>
            <person name="Adriaenssens E.M."/>
            <person name="Foster-Nyarko E."/>
            <person name="Jarju S."/>
            <person name="Secka A."/>
            <person name="Antonio M."/>
            <person name="Oren A."/>
            <person name="Chaudhuri R.R."/>
            <person name="La Ragione R."/>
            <person name="Hildebrand F."/>
            <person name="Pallen M.J."/>
        </authorList>
    </citation>
    <scope>NUCLEOTIDE SEQUENCE</scope>
    <source>
        <strain evidence="4">ChiBcec1-1630</strain>
    </source>
</reference>
<keyword evidence="2" id="KW-0378">Hydrolase</keyword>
<dbReference type="GO" id="GO:0004553">
    <property type="term" value="F:hydrolase activity, hydrolyzing O-glycosyl compounds"/>
    <property type="evidence" value="ECO:0007669"/>
    <property type="project" value="InterPro"/>
</dbReference>
<evidence type="ECO:0000313" key="4">
    <source>
        <dbReference type="EMBL" id="HJC86947.1"/>
    </source>
</evidence>
<organism evidence="4 5">
    <name type="scientific">Candidatus Eisenbergiella intestinigallinarum</name>
    <dbReference type="NCBI Taxonomy" id="2838549"/>
    <lineage>
        <taxon>Bacteria</taxon>
        <taxon>Bacillati</taxon>
        <taxon>Bacillota</taxon>
        <taxon>Clostridia</taxon>
        <taxon>Lachnospirales</taxon>
        <taxon>Lachnospiraceae</taxon>
        <taxon>Eisenbergiella</taxon>
    </lineage>
</organism>
<dbReference type="AlphaFoldDB" id="A0A9D2QJ11"/>
<dbReference type="SUPFAM" id="SSF51445">
    <property type="entry name" value="(Trans)glycosidases"/>
    <property type="match status" value="1"/>
</dbReference>
<dbReference type="InterPro" id="IPR017853">
    <property type="entry name" value="GH"/>
</dbReference>
<accession>A0A9D2QJ11</accession>